<name>L9L8R5_TUPCH</name>
<dbReference type="Proteomes" id="UP000011518">
    <property type="component" value="Unassembled WGS sequence"/>
</dbReference>
<evidence type="ECO:0000313" key="3">
    <source>
        <dbReference type="Proteomes" id="UP000011518"/>
    </source>
</evidence>
<accession>L9L8R5</accession>
<gene>
    <name evidence="2" type="ORF">TREES_T100016626</name>
</gene>
<evidence type="ECO:0000256" key="1">
    <source>
        <dbReference type="SAM" id="MobiDB-lite"/>
    </source>
</evidence>
<feature type="compositionally biased region" description="Basic residues" evidence="1">
    <location>
        <begin position="22"/>
        <end position="31"/>
    </location>
</feature>
<organism evidence="2 3">
    <name type="scientific">Tupaia chinensis</name>
    <name type="common">Chinese tree shrew</name>
    <name type="synonym">Tupaia belangeri chinensis</name>
    <dbReference type="NCBI Taxonomy" id="246437"/>
    <lineage>
        <taxon>Eukaryota</taxon>
        <taxon>Metazoa</taxon>
        <taxon>Chordata</taxon>
        <taxon>Craniata</taxon>
        <taxon>Vertebrata</taxon>
        <taxon>Euteleostomi</taxon>
        <taxon>Mammalia</taxon>
        <taxon>Eutheria</taxon>
        <taxon>Euarchontoglires</taxon>
        <taxon>Scandentia</taxon>
        <taxon>Tupaiidae</taxon>
        <taxon>Tupaia</taxon>
    </lineage>
</organism>
<proteinExistence type="predicted"/>
<dbReference type="EMBL" id="KB320474">
    <property type="protein sequence ID" value="ELW71029.1"/>
    <property type="molecule type" value="Genomic_DNA"/>
</dbReference>
<feature type="region of interest" description="Disordered" evidence="1">
    <location>
        <begin position="22"/>
        <end position="92"/>
    </location>
</feature>
<evidence type="ECO:0000313" key="2">
    <source>
        <dbReference type="EMBL" id="ELW71029.1"/>
    </source>
</evidence>
<reference evidence="3" key="1">
    <citation type="submission" date="2012-07" db="EMBL/GenBank/DDBJ databases">
        <title>Genome of the Chinese tree shrew, a rising model animal genetically related to primates.</title>
        <authorList>
            <person name="Zhang G."/>
            <person name="Fan Y."/>
            <person name="Yao Y."/>
            <person name="Huang Z."/>
        </authorList>
    </citation>
    <scope>NUCLEOTIDE SEQUENCE [LARGE SCALE GENOMIC DNA]</scope>
</reference>
<sequence>MTAPFVFPQAVQMRMLVRGPGHRRNSCRFKTKQGPGSGERVSSWGIGPESGADQPVIRAETADFGGTREDSSAEGVSRLTEGPSGGADFTAGATPSLTCVLSDSLLPGALAIGFLSSTHWYRIEQDGEWQGNDLQRDRTGSQQC</sequence>
<reference evidence="3" key="2">
    <citation type="journal article" date="2013" name="Nat. Commun.">
        <title>Genome of the Chinese tree shrew.</title>
        <authorList>
            <person name="Fan Y."/>
            <person name="Huang Z.Y."/>
            <person name="Cao C.C."/>
            <person name="Chen C.S."/>
            <person name="Chen Y.X."/>
            <person name="Fan D.D."/>
            <person name="He J."/>
            <person name="Hou H.L."/>
            <person name="Hu L."/>
            <person name="Hu X.T."/>
            <person name="Jiang X.T."/>
            <person name="Lai R."/>
            <person name="Lang Y.S."/>
            <person name="Liang B."/>
            <person name="Liao S.G."/>
            <person name="Mu D."/>
            <person name="Ma Y.Y."/>
            <person name="Niu Y.Y."/>
            <person name="Sun X.Q."/>
            <person name="Xia J.Q."/>
            <person name="Xiao J."/>
            <person name="Xiong Z.Q."/>
            <person name="Xu L."/>
            <person name="Yang L."/>
            <person name="Zhang Y."/>
            <person name="Zhao W."/>
            <person name="Zhao X.D."/>
            <person name="Zheng Y.T."/>
            <person name="Zhou J.M."/>
            <person name="Zhu Y.B."/>
            <person name="Zhang G.J."/>
            <person name="Wang J."/>
            <person name="Yao Y.G."/>
        </authorList>
    </citation>
    <scope>NUCLEOTIDE SEQUENCE [LARGE SCALE GENOMIC DNA]</scope>
</reference>
<dbReference type="AlphaFoldDB" id="L9L8R5"/>
<protein>
    <submittedName>
        <fullName evidence="2">Uncharacterized protein</fullName>
    </submittedName>
</protein>
<dbReference type="InParanoid" id="L9L8R5"/>
<keyword evidence="3" id="KW-1185">Reference proteome</keyword>